<dbReference type="PIRSF" id="PIRSF029208">
    <property type="entry name" value="Phage_tail_GPU"/>
    <property type="match status" value="1"/>
</dbReference>
<dbReference type="InterPro" id="IPR009734">
    <property type="entry name" value="Myoviridae_GpU"/>
</dbReference>
<evidence type="ECO:0000313" key="2">
    <source>
        <dbReference type="Proteomes" id="UP000225972"/>
    </source>
</evidence>
<dbReference type="Proteomes" id="UP000225972">
    <property type="component" value="Unassembled WGS sequence"/>
</dbReference>
<dbReference type="OrthoDB" id="1550902at2"/>
<gene>
    <name evidence="1" type="ORF">TRP8649_01406</name>
</gene>
<evidence type="ECO:0000313" key="1">
    <source>
        <dbReference type="EMBL" id="SMX27303.1"/>
    </source>
</evidence>
<sequence length="137" mass="15413">MSEVMLQLGFLQFSINNATYQRLSRSTEYRWARQSRIGSNDALQFTGYGPENIELEGVIYPHFRGGLKQVDKMRTQAGLGLPMPLVSGLGRVLGLWVVESITEGQELFASQGVPHKQEFTLAMARYDGGLRSLLRYL</sequence>
<reference evidence="2" key="1">
    <citation type="submission" date="2017-05" db="EMBL/GenBank/DDBJ databases">
        <authorList>
            <person name="Rodrigo-Torres L."/>
            <person name="Arahal R. D."/>
            <person name="Lucena T."/>
        </authorList>
    </citation>
    <scope>NUCLEOTIDE SEQUENCE [LARGE SCALE GENOMIC DNA]</scope>
    <source>
        <strain evidence="2">CECT 8649</strain>
    </source>
</reference>
<accession>A0A238JAA8</accession>
<protein>
    <submittedName>
        <fullName evidence="1">Phage P2 GpU</fullName>
    </submittedName>
</protein>
<dbReference type="AlphaFoldDB" id="A0A238JAA8"/>
<proteinExistence type="predicted"/>
<dbReference type="RefSeq" id="WP_099243466.1">
    <property type="nucleotide sequence ID" value="NZ_FXXP01000001.1"/>
</dbReference>
<keyword evidence="2" id="KW-1185">Reference proteome</keyword>
<dbReference type="EMBL" id="FXXP01000001">
    <property type="protein sequence ID" value="SMX27303.1"/>
    <property type="molecule type" value="Genomic_DNA"/>
</dbReference>
<organism evidence="1 2">
    <name type="scientific">Pelagimonas phthalicica</name>
    <dbReference type="NCBI Taxonomy" id="1037362"/>
    <lineage>
        <taxon>Bacteria</taxon>
        <taxon>Pseudomonadati</taxon>
        <taxon>Pseudomonadota</taxon>
        <taxon>Alphaproteobacteria</taxon>
        <taxon>Rhodobacterales</taxon>
        <taxon>Roseobacteraceae</taxon>
        <taxon>Pelagimonas</taxon>
    </lineage>
</organism>
<name>A0A238JAA8_9RHOB</name>
<dbReference type="Pfam" id="PF06995">
    <property type="entry name" value="Phage_P2_GpU"/>
    <property type="match status" value="1"/>
</dbReference>
<dbReference type="InterPro" id="IPR016912">
    <property type="entry name" value="Phage_P2_GpU"/>
</dbReference>